<organism evidence="2 3">
    <name type="scientific">Pseudogemmobacter humi</name>
    <dbReference type="NCBI Taxonomy" id="2483812"/>
    <lineage>
        <taxon>Bacteria</taxon>
        <taxon>Pseudomonadati</taxon>
        <taxon>Pseudomonadota</taxon>
        <taxon>Alphaproteobacteria</taxon>
        <taxon>Rhodobacterales</taxon>
        <taxon>Paracoccaceae</taxon>
        <taxon>Pseudogemmobacter</taxon>
    </lineage>
</organism>
<protein>
    <submittedName>
        <fullName evidence="2">Uncharacterized protein</fullName>
    </submittedName>
</protein>
<accession>A0A3P5XDX0</accession>
<evidence type="ECO:0000256" key="1">
    <source>
        <dbReference type="SAM" id="SignalP"/>
    </source>
</evidence>
<sequence length="300" mass="31789">MKAAALALVPVLASAAAFAQDGAPCAAIWASAQARAGEAGYTLTGRIGPETGASCVFLDLLAESQVWAWSAESVVAEGEALAWAAGEPAPGLMTLRLDALRALPRSGDPVQDYLAEVQARPIFLDLRLEWNDVRNELQIHDLSLDLSGGNSLSLRATFANVDLSGEAAIFASLSAVTMPGFELHLRNGDLFETVILPQILPDLAEPGVTPAESLSRFRDGLRERISALPEPPFTHETRAPLEQIAATLPHPAGEASLRISDPSGGLIRTIIGTAVFGETPDPAANYLKDTTWHIGWMPGR</sequence>
<keyword evidence="1" id="KW-0732">Signal</keyword>
<feature type="signal peptide" evidence="1">
    <location>
        <begin position="1"/>
        <end position="19"/>
    </location>
</feature>
<name>A0A3P5XDX0_9RHOB</name>
<dbReference type="RefSeq" id="WP_124088214.1">
    <property type="nucleotide sequence ID" value="NZ_UXAW01000098.1"/>
</dbReference>
<evidence type="ECO:0000313" key="3">
    <source>
        <dbReference type="Proteomes" id="UP000277498"/>
    </source>
</evidence>
<dbReference type="Proteomes" id="UP000277498">
    <property type="component" value="Unassembled WGS sequence"/>
</dbReference>
<dbReference type="EMBL" id="UXAW01000098">
    <property type="protein sequence ID" value="VDC32963.1"/>
    <property type="molecule type" value="Genomic_DNA"/>
</dbReference>
<feature type="chain" id="PRO_5018162023" evidence="1">
    <location>
        <begin position="20"/>
        <end position="300"/>
    </location>
</feature>
<gene>
    <name evidence="2" type="ORF">XINFAN_03515</name>
</gene>
<dbReference type="AlphaFoldDB" id="A0A3P5XDX0"/>
<evidence type="ECO:0000313" key="2">
    <source>
        <dbReference type="EMBL" id="VDC32963.1"/>
    </source>
</evidence>
<reference evidence="2 3" key="1">
    <citation type="submission" date="2018-11" db="EMBL/GenBank/DDBJ databases">
        <authorList>
            <person name="Criscuolo A."/>
        </authorList>
    </citation>
    <scope>NUCLEOTIDE SEQUENCE [LARGE SCALE GENOMIC DNA]</scope>
    <source>
        <strain evidence="2">ACIP111625</strain>
    </source>
</reference>
<dbReference type="OrthoDB" id="7861003at2"/>
<keyword evidence="3" id="KW-1185">Reference proteome</keyword>
<proteinExistence type="predicted"/>